<evidence type="ECO:0000313" key="4">
    <source>
        <dbReference type="Proteomes" id="UP000221247"/>
    </source>
</evidence>
<keyword evidence="1" id="KW-0175">Coiled coil</keyword>
<gene>
    <name evidence="3" type="primary">177</name>
    <name evidence="3" type="ORF">PBI_BELLAMY_177</name>
</gene>
<feature type="domain" description="DUF7201" evidence="2">
    <location>
        <begin position="4"/>
        <end position="128"/>
    </location>
</feature>
<reference evidence="3 4" key="1">
    <citation type="submission" date="2017-06" db="EMBL/GenBank/DDBJ databases">
        <authorList>
            <person name="Kim H.J."/>
            <person name="Triplett B.A."/>
        </authorList>
    </citation>
    <scope>NUCLEOTIDE SEQUENCE [LARGE SCALE GENOMIC DNA]</scope>
</reference>
<dbReference type="InterPro" id="IPR055625">
    <property type="entry name" value="DUF7201"/>
</dbReference>
<dbReference type="KEGG" id="vg:54981507"/>
<dbReference type="EMBL" id="MF351863">
    <property type="protein sequence ID" value="ASR76220.1"/>
    <property type="molecule type" value="Genomic_DNA"/>
</dbReference>
<feature type="coiled-coil region" evidence="1">
    <location>
        <begin position="7"/>
        <end position="37"/>
    </location>
</feature>
<sequence>MAEQIKLAVLEEKLQNFETLVSRLDSAIEKIAEVNNNVSRMLAVHEERITKQEEIDAVLFDKIDKLRDKMDSDHDIVTQRLSLLERKLWIGIGILGAVVALTNPQAIKTLRPLLSSAESAIVAPAVAFVDGSY</sequence>
<evidence type="ECO:0000256" key="1">
    <source>
        <dbReference type="SAM" id="Coils"/>
    </source>
</evidence>
<name>A0A222YVX5_9CAUD</name>
<dbReference type="Proteomes" id="UP000221247">
    <property type="component" value="Segment"/>
</dbReference>
<accession>A0A222YVX5</accession>
<evidence type="ECO:0000259" key="2">
    <source>
        <dbReference type="Pfam" id="PF23831"/>
    </source>
</evidence>
<dbReference type="RefSeq" id="YP_009791333.1">
    <property type="nucleotide sequence ID" value="NC_047838.1"/>
</dbReference>
<organism evidence="3 4">
    <name type="scientific">Synechococcus phage Bellamy</name>
    <dbReference type="NCBI Taxonomy" id="2023996"/>
    <lineage>
        <taxon>Viruses</taxon>
        <taxon>Duplodnaviria</taxon>
        <taxon>Heunggongvirae</taxon>
        <taxon>Uroviricota</taxon>
        <taxon>Caudoviricetes</taxon>
        <taxon>Pantevenvirales</taxon>
        <taxon>Kyanoviridae</taxon>
        <taxon>Bellamyvirus</taxon>
        <taxon>Bellamyvirus bellamy</taxon>
    </lineage>
</organism>
<dbReference type="GeneID" id="54981507"/>
<dbReference type="Pfam" id="PF23831">
    <property type="entry name" value="DUF7201"/>
    <property type="match status" value="1"/>
</dbReference>
<protein>
    <recommendedName>
        <fullName evidence="2">DUF7201 domain-containing protein</fullName>
    </recommendedName>
</protein>
<proteinExistence type="predicted"/>
<evidence type="ECO:0000313" key="3">
    <source>
        <dbReference type="EMBL" id="ASR76220.1"/>
    </source>
</evidence>
<keyword evidence="4" id="KW-1185">Reference proteome</keyword>